<name>A0AC61N3H9_9FIRM</name>
<protein>
    <submittedName>
        <fullName evidence="1">Uncharacterized protein</fullName>
    </submittedName>
</protein>
<dbReference type="EMBL" id="CP068393">
    <property type="protein sequence ID" value="QUC67425.1"/>
    <property type="molecule type" value="Genomic_DNA"/>
</dbReference>
<proteinExistence type="predicted"/>
<evidence type="ECO:0000313" key="2">
    <source>
        <dbReference type="Proteomes" id="UP000682782"/>
    </source>
</evidence>
<accession>A0AC61N3H9</accession>
<evidence type="ECO:0000313" key="1">
    <source>
        <dbReference type="EMBL" id="QUC67425.1"/>
    </source>
</evidence>
<keyword evidence="2" id="KW-1185">Reference proteome</keyword>
<reference evidence="1" key="1">
    <citation type="submission" date="2021-01" db="EMBL/GenBank/DDBJ databases">
        <title>Complete genome sequence of Clostridiales bacterium R-7.</title>
        <authorList>
            <person name="Mahoney-Kurpe S.C."/>
            <person name="Palevich N."/>
            <person name="Koike S."/>
            <person name="Moon C.D."/>
            <person name="Attwood G.T."/>
        </authorList>
    </citation>
    <scope>NUCLEOTIDE SEQUENCE</scope>
    <source>
        <strain evidence="1">R-7</strain>
    </source>
</reference>
<gene>
    <name evidence="1" type="ORF">JYE49_01605</name>
</gene>
<sequence length="314" mass="35660">MKNRFIQMFLVICAVMLIICTASVWAAAEDVTATPTDLMPVEPAGSVSETEMSDEEVADCVEIIITKAVRIGDSWSGAMKKTKPAVLKLDIDHAQEVNLVVLGRHAWITVEKSDQLSENPVRTLTDDETSQTVISWYAEAGSYLITIGPVEPNLMAKVNITFMDAASYENWLTEQEEQTEELAEETEKQPDETEEPAEENEEQIEEEINTTEETTDESIEENIPESEYKPERHITVDVTWDVPDPVIGDTAHFEAILDGYDELQYTMQWQYSPDETTWHDIPNETNTTMDVVVTPENNIVYWRILVYVEDNQED</sequence>
<dbReference type="Proteomes" id="UP000682782">
    <property type="component" value="Chromosome"/>
</dbReference>
<organism evidence="1 2">
    <name type="scientific">Aristaeella hokkaidonensis</name>
    <dbReference type="NCBI Taxonomy" id="3046382"/>
    <lineage>
        <taxon>Bacteria</taxon>
        <taxon>Bacillati</taxon>
        <taxon>Bacillota</taxon>
        <taxon>Clostridia</taxon>
        <taxon>Eubacteriales</taxon>
        <taxon>Aristaeellaceae</taxon>
        <taxon>Aristaeella</taxon>
    </lineage>
</organism>